<evidence type="ECO:0000313" key="8">
    <source>
        <dbReference type="Proteomes" id="UP001167796"/>
    </source>
</evidence>
<dbReference type="PROSITE" id="PS50109">
    <property type="entry name" value="HIS_KIN"/>
    <property type="match status" value="1"/>
</dbReference>
<dbReference type="EMBL" id="JAUQSX010000001">
    <property type="protein sequence ID" value="MDO7845275.1"/>
    <property type="molecule type" value="Genomic_DNA"/>
</dbReference>
<keyword evidence="4" id="KW-0812">Transmembrane</keyword>
<dbReference type="InterPro" id="IPR036097">
    <property type="entry name" value="HisK_dim/P_sf"/>
</dbReference>
<dbReference type="GO" id="GO:0005524">
    <property type="term" value="F:ATP binding"/>
    <property type="evidence" value="ECO:0007669"/>
    <property type="project" value="UniProtKB-KW"/>
</dbReference>
<evidence type="ECO:0000256" key="3">
    <source>
        <dbReference type="ARBA" id="ARBA00022553"/>
    </source>
</evidence>
<evidence type="ECO:0000256" key="1">
    <source>
        <dbReference type="ARBA" id="ARBA00000085"/>
    </source>
</evidence>
<proteinExistence type="predicted"/>
<dbReference type="RefSeq" id="WP_305009963.1">
    <property type="nucleotide sequence ID" value="NZ_JAUQSX010000001.1"/>
</dbReference>
<keyword evidence="5" id="KW-0732">Signal</keyword>
<dbReference type="Gene3D" id="1.10.287.130">
    <property type="match status" value="1"/>
</dbReference>
<dbReference type="CDD" id="cd00082">
    <property type="entry name" value="HisKA"/>
    <property type="match status" value="1"/>
</dbReference>
<dbReference type="PANTHER" id="PTHR43065">
    <property type="entry name" value="SENSOR HISTIDINE KINASE"/>
    <property type="match status" value="1"/>
</dbReference>
<comment type="caution">
    <text evidence="7">The sequence shown here is derived from an EMBL/GenBank/DDBJ whole genome shotgun (WGS) entry which is preliminary data.</text>
</comment>
<dbReference type="PANTHER" id="PTHR43065:SF42">
    <property type="entry name" value="TWO-COMPONENT SENSOR PPRA"/>
    <property type="match status" value="1"/>
</dbReference>
<dbReference type="SMART" id="SM00388">
    <property type="entry name" value="HisKA"/>
    <property type="match status" value="1"/>
</dbReference>
<dbReference type="InterPro" id="IPR003594">
    <property type="entry name" value="HATPase_dom"/>
</dbReference>
<evidence type="ECO:0000259" key="6">
    <source>
        <dbReference type="PROSITE" id="PS50109"/>
    </source>
</evidence>
<feature type="transmembrane region" description="Helical" evidence="4">
    <location>
        <begin position="291"/>
        <end position="309"/>
    </location>
</feature>
<dbReference type="Pfam" id="PF00512">
    <property type="entry name" value="HisKA"/>
    <property type="match status" value="1"/>
</dbReference>
<dbReference type="Gene3D" id="2.60.120.260">
    <property type="entry name" value="Galactose-binding domain-like"/>
    <property type="match status" value="1"/>
</dbReference>
<dbReference type="SMART" id="SM00387">
    <property type="entry name" value="HATPase_c"/>
    <property type="match status" value="1"/>
</dbReference>
<keyword evidence="3" id="KW-0597">Phosphoprotein</keyword>
<dbReference type="SUPFAM" id="SSF55874">
    <property type="entry name" value="ATPase domain of HSP90 chaperone/DNA topoisomerase II/histidine kinase"/>
    <property type="match status" value="1"/>
</dbReference>
<protein>
    <recommendedName>
        <fullName evidence="2">histidine kinase</fullName>
        <ecNumber evidence="2">2.7.13.3</ecNumber>
    </recommendedName>
</protein>
<evidence type="ECO:0000256" key="2">
    <source>
        <dbReference type="ARBA" id="ARBA00012438"/>
    </source>
</evidence>
<keyword evidence="8" id="KW-1185">Reference proteome</keyword>
<feature type="transmembrane region" description="Helical" evidence="4">
    <location>
        <begin position="229"/>
        <end position="246"/>
    </location>
</feature>
<feature type="domain" description="Histidine kinase" evidence="6">
    <location>
        <begin position="486"/>
        <end position="724"/>
    </location>
</feature>
<feature type="signal peptide" evidence="5">
    <location>
        <begin position="1"/>
        <end position="19"/>
    </location>
</feature>
<name>A0ABT9A613_9BACT</name>
<keyword evidence="7" id="KW-0067">ATP-binding</keyword>
<dbReference type="InterPro" id="IPR003661">
    <property type="entry name" value="HisK_dim/P_dom"/>
</dbReference>
<dbReference type="InterPro" id="IPR004358">
    <property type="entry name" value="Sig_transdc_His_kin-like_C"/>
</dbReference>
<dbReference type="Gene3D" id="3.30.565.10">
    <property type="entry name" value="Histidine kinase-like ATPase, C-terminal domain"/>
    <property type="match status" value="1"/>
</dbReference>
<feature type="transmembrane region" description="Helical" evidence="4">
    <location>
        <begin position="385"/>
        <end position="404"/>
    </location>
</feature>
<dbReference type="InterPro" id="IPR008979">
    <property type="entry name" value="Galactose-bd-like_sf"/>
</dbReference>
<dbReference type="InterPro" id="IPR036890">
    <property type="entry name" value="HATPase_C_sf"/>
</dbReference>
<feature type="transmembrane region" description="Helical" evidence="4">
    <location>
        <begin position="344"/>
        <end position="365"/>
    </location>
</feature>
<gene>
    <name evidence="7" type="ORF">Q5H92_02825</name>
</gene>
<comment type="catalytic activity">
    <reaction evidence="1">
        <text>ATP + protein L-histidine = ADP + protein N-phospho-L-histidine.</text>
        <dbReference type="EC" id="2.7.13.3"/>
    </reaction>
</comment>
<dbReference type="EC" id="2.7.13.3" evidence="2"/>
<dbReference type="Proteomes" id="UP001167796">
    <property type="component" value="Unassembled WGS sequence"/>
</dbReference>
<dbReference type="SUPFAM" id="SSF47384">
    <property type="entry name" value="Homodimeric domain of signal transducing histidine kinase"/>
    <property type="match status" value="1"/>
</dbReference>
<feature type="transmembrane region" description="Helical" evidence="4">
    <location>
        <begin position="198"/>
        <end position="222"/>
    </location>
</feature>
<dbReference type="InterPro" id="IPR005467">
    <property type="entry name" value="His_kinase_dom"/>
</dbReference>
<dbReference type="PRINTS" id="PR00344">
    <property type="entry name" value="BCTRLSENSOR"/>
</dbReference>
<dbReference type="SUPFAM" id="SSF49785">
    <property type="entry name" value="Galactose-binding domain-like"/>
    <property type="match status" value="1"/>
</dbReference>
<organism evidence="7 8">
    <name type="scientific">Hymenobacter mellowenesis</name>
    <dbReference type="NCBI Taxonomy" id="3063995"/>
    <lineage>
        <taxon>Bacteria</taxon>
        <taxon>Pseudomonadati</taxon>
        <taxon>Bacteroidota</taxon>
        <taxon>Cytophagia</taxon>
        <taxon>Cytophagales</taxon>
        <taxon>Hymenobacteraceae</taxon>
        <taxon>Hymenobacter</taxon>
    </lineage>
</organism>
<keyword evidence="4" id="KW-0472">Membrane</keyword>
<dbReference type="Pfam" id="PF02518">
    <property type="entry name" value="HATPase_c"/>
    <property type="match status" value="1"/>
</dbReference>
<evidence type="ECO:0000256" key="4">
    <source>
        <dbReference type="SAM" id="Phobius"/>
    </source>
</evidence>
<evidence type="ECO:0000313" key="7">
    <source>
        <dbReference type="EMBL" id="MDO7845275.1"/>
    </source>
</evidence>
<keyword evidence="4" id="KW-1133">Transmembrane helix</keyword>
<feature type="transmembrane region" description="Helical" evidence="4">
    <location>
        <begin position="315"/>
        <end position="332"/>
    </location>
</feature>
<feature type="chain" id="PRO_5045723568" description="histidine kinase" evidence="5">
    <location>
        <begin position="20"/>
        <end position="724"/>
    </location>
</feature>
<feature type="transmembrane region" description="Helical" evidence="4">
    <location>
        <begin position="266"/>
        <end position="284"/>
    </location>
</feature>
<keyword evidence="7" id="KW-0547">Nucleotide-binding</keyword>
<reference evidence="7" key="1">
    <citation type="submission" date="2023-07" db="EMBL/GenBank/DDBJ databases">
        <authorList>
            <person name="Kim M.K."/>
        </authorList>
    </citation>
    <scope>NUCLEOTIDE SEQUENCE</scope>
    <source>
        <strain evidence="7">M29</strain>
    </source>
</reference>
<evidence type="ECO:0000256" key="5">
    <source>
        <dbReference type="SAM" id="SignalP"/>
    </source>
</evidence>
<sequence>MRFLLLLAALGLLFGIATAAPLPADTAAVRVDHLPATGLTLEKGWRYHAGDDPAWARPGFDDRAWDTLNPARPRRELPAVLGTGISWLRLSFHLADSLRARAVLLQASGYGAWEIYLDGRLVQRAGTVQAHPTDVRNPDQPQTAGVPAGTVGGQVLAIRFAPWQSPLLRVAPDRQLLSVLLCGAAQVRQQESVRLAKVVVFSVLSGVFGLLAVLHLAFFRYYPAQRANLYFAFFALAMTLLSLNVLSRQALAFSGPVAALLQQLAGGPLMLGAYLWAVRALYALFGFRPGWLYKGLWTGFWVTAAIQLYDAAYAAPLLVILLVVAIAELLRLTRHALRRRQRGVWLIGVGFGVVLLLLLFIAFNIATNLLKISGPSSASEDSVTILIRLLLYLAPALGISLYLAREFALDAELLQVKLSEVERLSAQTLAQEQEKQALLAAQNGTLETQVAQRTGELQRSLMDLRATQAQLIQKEKMASLGELTAGIAHEIQNPLNFVNNFSEVSTELMAELQEAQAAGDAEEVAALAEDVTQNLGKISHHGRRAAAIVKGMLEHSRTSTGERAPTDLNQLCDEYLRLAYQGLRAKDKSFNAALETDFAPGLAPVSVVGADVGRVLLNLFGNAFYAVQQRQQIGEAGYAPTVSVSTRRVGEEVEIRVRDNGVGIPDGIKAKIFQPFFTTKPTGEGTGLGLSLSHDIIAQGHGGRLAVASQAGKFTEFLISLPLN</sequence>
<accession>A0ABT9A613</accession>